<evidence type="ECO:0000313" key="1">
    <source>
        <dbReference type="EMBL" id="RXH94673.1"/>
    </source>
</evidence>
<dbReference type="Proteomes" id="UP000290289">
    <property type="component" value="Chromosome 7"/>
</dbReference>
<gene>
    <name evidence="1" type="ORF">DVH24_024357</name>
</gene>
<protein>
    <submittedName>
        <fullName evidence="1">Uncharacterized protein</fullName>
    </submittedName>
</protein>
<name>A0A498JLJ4_MALDO</name>
<proteinExistence type="predicted"/>
<sequence>MNNRKEIHFLCGFPSFQTEKGLKKSVTNLLLCCCRSGFCALHAITSARLSSDYSLSSPRASKSPISSLRSISNFITLEFKSEIDKILKKLCLQNEVALDIVKSEIIKFNPFFSIKWYFSPILQIYSRFYSESLLILCFFVFTGNEMKEIL</sequence>
<organism evidence="1 2">
    <name type="scientific">Malus domestica</name>
    <name type="common">Apple</name>
    <name type="synonym">Pyrus malus</name>
    <dbReference type="NCBI Taxonomy" id="3750"/>
    <lineage>
        <taxon>Eukaryota</taxon>
        <taxon>Viridiplantae</taxon>
        <taxon>Streptophyta</taxon>
        <taxon>Embryophyta</taxon>
        <taxon>Tracheophyta</taxon>
        <taxon>Spermatophyta</taxon>
        <taxon>Magnoliopsida</taxon>
        <taxon>eudicotyledons</taxon>
        <taxon>Gunneridae</taxon>
        <taxon>Pentapetalae</taxon>
        <taxon>rosids</taxon>
        <taxon>fabids</taxon>
        <taxon>Rosales</taxon>
        <taxon>Rosaceae</taxon>
        <taxon>Amygdaloideae</taxon>
        <taxon>Maleae</taxon>
        <taxon>Malus</taxon>
    </lineage>
</organism>
<dbReference type="AlphaFoldDB" id="A0A498JLJ4"/>
<reference evidence="1 2" key="1">
    <citation type="submission" date="2018-10" db="EMBL/GenBank/DDBJ databases">
        <title>A high-quality apple genome assembly.</title>
        <authorList>
            <person name="Hu J."/>
        </authorList>
    </citation>
    <scope>NUCLEOTIDE SEQUENCE [LARGE SCALE GENOMIC DNA]</scope>
    <source>
        <strain evidence="2">cv. HFTH1</strain>
        <tissue evidence="1">Young leaf</tissue>
    </source>
</reference>
<comment type="caution">
    <text evidence="1">The sequence shown here is derived from an EMBL/GenBank/DDBJ whole genome shotgun (WGS) entry which is preliminary data.</text>
</comment>
<keyword evidence="2" id="KW-1185">Reference proteome</keyword>
<evidence type="ECO:0000313" key="2">
    <source>
        <dbReference type="Proteomes" id="UP000290289"/>
    </source>
</evidence>
<dbReference type="EMBL" id="RDQH01000333">
    <property type="protein sequence ID" value="RXH94673.1"/>
    <property type="molecule type" value="Genomic_DNA"/>
</dbReference>
<accession>A0A498JLJ4</accession>